<evidence type="ECO:0000256" key="1">
    <source>
        <dbReference type="SAM" id="MobiDB-lite"/>
    </source>
</evidence>
<dbReference type="Gene3D" id="2.120.10.30">
    <property type="entry name" value="TolB, C-terminal domain"/>
    <property type="match status" value="1"/>
</dbReference>
<protein>
    <submittedName>
        <fullName evidence="3">Glucose/arabinose dehydrogenase</fullName>
    </submittedName>
</protein>
<dbReference type="Pfam" id="PF07995">
    <property type="entry name" value="GSDH"/>
    <property type="match status" value="2"/>
</dbReference>
<dbReference type="InterPro" id="IPR011041">
    <property type="entry name" value="Quinoprot_gluc/sorb_DH_b-prop"/>
</dbReference>
<dbReference type="EMBL" id="VLKF01000001">
    <property type="protein sequence ID" value="TWH73968.1"/>
    <property type="molecule type" value="Genomic_DNA"/>
</dbReference>
<dbReference type="PANTHER" id="PTHR19328">
    <property type="entry name" value="HEDGEHOG-INTERACTING PROTEIN"/>
    <property type="match status" value="1"/>
</dbReference>
<reference evidence="3 4" key="1">
    <citation type="submission" date="2019-07" db="EMBL/GenBank/DDBJ databases">
        <title>R&amp;d 2014.</title>
        <authorList>
            <person name="Klenk H.-P."/>
        </authorList>
    </citation>
    <scope>NUCLEOTIDE SEQUENCE [LARGE SCALE GENOMIC DNA]</scope>
    <source>
        <strain evidence="3 4">DSM 45764</strain>
    </source>
</reference>
<dbReference type="SUPFAM" id="SSF50952">
    <property type="entry name" value="Soluble quinoprotein glucose dehydrogenase"/>
    <property type="match status" value="1"/>
</dbReference>
<feature type="domain" description="Glucose/Sorbosone dehydrogenase" evidence="2">
    <location>
        <begin position="90"/>
        <end position="280"/>
    </location>
</feature>
<feature type="domain" description="Glucose/Sorbosone dehydrogenase" evidence="2">
    <location>
        <begin position="309"/>
        <end position="365"/>
    </location>
</feature>
<comment type="caution">
    <text evidence="3">The sequence shown here is derived from an EMBL/GenBank/DDBJ whole genome shotgun (WGS) entry which is preliminary data.</text>
</comment>
<organism evidence="3 4">
    <name type="scientific">Modestobacter roseus</name>
    <dbReference type="NCBI Taxonomy" id="1181884"/>
    <lineage>
        <taxon>Bacteria</taxon>
        <taxon>Bacillati</taxon>
        <taxon>Actinomycetota</taxon>
        <taxon>Actinomycetes</taxon>
        <taxon>Geodermatophilales</taxon>
        <taxon>Geodermatophilaceae</taxon>
        <taxon>Modestobacter</taxon>
    </lineage>
</organism>
<dbReference type="InterPro" id="IPR011042">
    <property type="entry name" value="6-blade_b-propeller_TolB-like"/>
</dbReference>
<name>A0A562ISP4_9ACTN</name>
<accession>A0A562ISP4</accession>
<sequence length="390" mass="38670">MAGVGGSTAGARTRLAGALLAGTLLGGAALTGCGGGYTPSGPFREIPQGQPPQVGPPPGSAPAPVPGQPSTPGTQQEQAAGDPNVVATDLDVPTGLVVLPDGTAVVGERDTGRLLQVFPDRSPARELMVLPVDTTGEGGLLGLALSPTFAEDGLLYAYVSTATDNRVVRFPIGGAPNPVLTGIPRGAVANGGGLAFGPDGTLYVGTGNTGDPALAADPASLAGKVLAVDVFGQPVGAGPVTSRGHRDVTALCAGLDDRVYATDEAATGPDALDAVRPDGDVGPAGARPVLEVPAEEGGLGGCAVSGAYVFLGALDGERVTIVQLDETGRPVEEPESFLDGRYGRLRSVAVDPAGALWVTTSNRDGAGEPAEDDDKVLRVTPPSSGATSPV</sequence>
<feature type="region of interest" description="Disordered" evidence="1">
    <location>
        <begin position="39"/>
        <end position="81"/>
    </location>
</feature>
<dbReference type="PANTHER" id="PTHR19328:SF13">
    <property type="entry name" value="HIPL1 PROTEIN"/>
    <property type="match status" value="1"/>
</dbReference>
<dbReference type="Proteomes" id="UP000321490">
    <property type="component" value="Unassembled WGS sequence"/>
</dbReference>
<feature type="compositionally biased region" description="Polar residues" evidence="1">
    <location>
        <begin position="381"/>
        <end position="390"/>
    </location>
</feature>
<feature type="compositionally biased region" description="Pro residues" evidence="1">
    <location>
        <begin position="49"/>
        <end position="69"/>
    </location>
</feature>
<dbReference type="AlphaFoldDB" id="A0A562ISP4"/>
<evidence type="ECO:0000313" key="4">
    <source>
        <dbReference type="Proteomes" id="UP000321490"/>
    </source>
</evidence>
<keyword evidence="4" id="KW-1185">Reference proteome</keyword>
<gene>
    <name evidence="3" type="ORF">JD78_02500</name>
</gene>
<evidence type="ECO:0000259" key="2">
    <source>
        <dbReference type="Pfam" id="PF07995"/>
    </source>
</evidence>
<feature type="region of interest" description="Disordered" evidence="1">
    <location>
        <begin position="359"/>
        <end position="390"/>
    </location>
</feature>
<proteinExistence type="predicted"/>
<evidence type="ECO:0000313" key="3">
    <source>
        <dbReference type="EMBL" id="TWH73968.1"/>
    </source>
</evidence>
<dbReference type="InterPro" id="IPR012938">
    <property type="entry name" value="Glc/Sorbosone_DH"/>
</dbReference>